<proteinExistence type="predicted"/>
<dbReference type="EMBL" id="FNIB01000004">
    <property type="protein sequence ID" value="SDN26674.1"/>
    <property type="molecule type" value="Genomic_DNA"/>
</dbReference>
<sequence>MPWWSWLLIWTGLTLGLLALLSWFALSLFRQARGTLQALESLRGQLPTGEFDGLAASAVGIPAVFADSAVLLGRVEQLRAERTHRNQVRRDARIVRGKLMRHAR</sequence>
<keyword evidence="4" id="KW-1185">Reference proteome</keyword>
<dbReference type="EMBL" id="SOFD01000035">
    <property type="protein sequence ID" value="TFB74682.1"/>
    <property type="molecule type" value="Genomic_DNA"/>
</dbReference>
<evidence type="ECO:0000313" key="3">
    <source>
        <dbReference type="Proteomes" id="UP000199639"/>
    </source>
</evidence>
<reference evidence="1 3" key="1">
    <citation type="submission" date="2016-10" db="EMBL/GenBank/DDBJ databases">
        <authorList>
            <person name="Varghese N."/>
            <person name="Submissions S."/>
        </authorList>
    </citation>
    <scope>NUCLEOTIDE SEQUENCE [LARGE SCALE GENOMIC DNA]</scope>
    <source>
        <strain evidence="1 3">CGMCC 1.11215</strain>
    </source>
</reference>
<organism evidence="1 3">
    <name type="scientific">Cryobacterium flavum</name>
    <dbReference type="NCBI Taxonomy" id="1424659"/>
    <lineage>
        <taxon>Bacteria</taxon>
        <taxon>Bacillati</taxon>
        <taxon>Actinomycetota</taxon>
        <taxon>Actinomycetes</taxon>
        <taxon>Micrococcales</taxon>
        <taxon>Microbacteriaceae</taxon>
        <taxon>Cryobacterium</taxon>
    </lineage>
</organism>
<name>A0A4R8V0W6_9MICO</name>
<dbReference type="RefSeq" id="WP_092340155.1">
    <property type="nucleotide sequence ID" value="NZ_FNIB01000004.1"/>
</dbReference>
<dbReference type="Proteomes" id="UP000199639">
    <property type="component" value="Unassembled WGS sequence"/>
</dbReference>
<dbReference type="AlphaFoldDB" id="A0A4R8V0W6"/>
<evidence type="ECO:0000313" key="1">
    <source>
        <dbReference type="EMBL" id="SDN26674.1"/>
    </source>
</evidence>
<accession>A0A4R8V0W6</accession>
<protein>
    <submittedName>
        <fullName evidence="1">Uncharacterized protein</fullName>
    </submittedName>
</protein>
<evidence type="ECO:0000313" key="4">
    <source>
        <dbReference type="Proteomes" id="UP000298252"/>
    </source>
</evidence>
<dbReference type="Proteomes" id="UP000298252">
    <property type="component" value="Unassembled WGS sequence"/>
</dbReference>
<gene>
    <name evidence="2" type="ORF">E3O21_15120</name>
    <name evidence="1" type="ORF">SAMN05216368_104325</name>
</gene>
<reference evidence="2 4" key="2">
    <citation type="submission" date="2019-03" db="EMBL/GenBank/DDBJ databases">
        <title>Genomics of glacier-inhabiting Cryobacterium strains.</title>
        <authorList>
            <person name="Liu Q."/>
            <person name="Xin Y.-H."/>
        </authorList>
    </citation>
    <scope>NUCLEOTIDE SEQUENCE [LARGE SCALE GENOMIC DNA]</scope>
    <source>
        <strain evidence="2 4">Hh8</strain>
    </source>
</reference>
<evidence type="ECO:0000313" key="2">
    <source>
        <dbReference type="EMBL" id="TFB74682.1"/>
    </source>
</evidence>
<dbReference type="STRING" id="1424659.SAMN05216368_104325"/>